<comment type="similarity">
    <text evidence="1 6">Belongs to the polypeptide deformylase family.</text>
</comment>
<dbReference type="SUPFAM" id="SSF56420">
    <property type="entry name" value="Peptide deformylase"/>
    <property type="match status" value="1"/>
</dbReference>
<evidence type="ECO:0000256" key="1">
    <source>
        <dbReference type="ARBA" id="ARBA00010759"/>
    </source>
</evidence>
<dbReference type="CDD" id="cd00487">
    <property type="entry name" value="Pep_deformylase"/>
    <property type="match status" value="1"/>
</dbReference>
<dbReference type="RefSeq" id="WP_354694445.1">
    <property type="nucleotide sequence ID" value="NZ_JAZHOG010000003.1"/>
</dbReference>
<comment type="catalytic activity">
    <reaction evidence="6">
        <text>N-terminal N-formyl-L-methionyl-[peptide] + H2O = N-terminal L-methionyl-[peptide] + formate</text>
        <dbReference type="Rhea" id="RHEA:24420"/>
        <dbReference type="Rhea" id="RHEA-COMP:10639"/>
        <dbReference type="Rhea" id="RHEA-COMP:10640"/>
        <dbReference type="ChEBI" id="CHEBI:15377"/>
        <dbReference type="ChEBI" id="CHEBI:15740"/>
        <dbReference type="ChEBI" id="CHEBI:49298"/>
        <dbReference type="ChEBI" id="CHEBI:64731"/>
        <dbReference type="EC" id="3.5.1.88"/>
    </reaction>
</comment>
<sequence length="180" mass="20052">MATREILRMGHPVLRRVARPLEAAELEQDWLRELVDDMVDTLHQSGGIGLAAPQVGVSVRLAIIEISGGPTRYGEIPPMPLTVFVNPELTVLNDRLAGYWEGCLSVPGLRGYVERPQQVRVAARNLQGETFEHTLDGFLATVFQHEFDHLDGRLYVDRLKDSRLLVFEDLLADGGPGLEE</sequence>
<dbReference type="GO" id="GO:0046872">
    <property type="term" value="F:metal ion binding"/>
    <property type="evidence" value="ECO:0007669"/>
    <property type="project" value="UniProtKB-KW"/>
</dbReference>
<dbReference type="Pfam" id="PF01327">
    <property type="entry name" value="Pep_deformylase"/>
    <property type="match status" value="1"/>
</dbReference>
<reference evidence="7 8" key="1">
    <citation type="submission" date="2024-02" db="EMBL/GenBank/DDBJ databases">
        <title>A novel Wenzhouxiangellaceae bacterium, isolated from coastal sediments.</title>
        <authorList>
            <person name="Du Z.-J."/>
            <person name="Ye Y.-Q."/>
            <person name="Zhang X.-Y."/>
        </authorList>
    </citation>
    <scope>NUCLEOTIDE SEQUENCE [LARGE SCALE GENOMIC DNA]</scope>
    <source>
        <strain evidence="7 8">CH-27</strain>
    </source>
</reference>
<dbReference type="GO" id="GO:0006412">
    <property type="term" value="P:translation"/>
    <property type="evidence" value="ECO:0007669"/>
    <property type="project" value="UniProtKB-UniRule"/>
</dbReference>
<dbReference type="EMBL" id="JAZHOG010000003">
    <property type="protein sequence ID" value="MEJ8567128.1"/>
    <property type="molecule type" value="Genomic_DNA"/>
</dbReference>
<dbReference type="GO" id="GO:0042586">
    <property type="term" value="F:peptide deformylase activity"/>
    <property type="evidence" value="ECO:0007669"/>
    <property type="project" value="UniProtKB-UniRule"/>
</dbReference>
<organism evidence="7 8">
    <name type="scientific">Elongatibacter sediminis</name>
    <dbReference type="NCBI Taxonomy" id="3119006"/>
    <lineage>
        <taxon>Bacteria</taxon>
        <taxon>Pseudomonadati</taxon>
        <taxon>Pseudomonadota</taxon>
        <taxon>Gammaproteobacteria</taxon>
        <taxon>Chromatiales</taxon>
        <taxon>Wenzhouxiangellaceae</taxon>
        <taxon>Elongatibacter</taxon>
    </lineage>
</organism>
<dbReference type="Gene3D" id="3.90.45.10">
    <property type="entry name" value="Peptide deformylase"/>
    <property type="match status" value="1"/>
</dbReference>
<dbReference type="AlphaFoldDB" id="A0AAW9RAZ3"/>
<evidence type="ECO:0000313" key="7">
    <source>
        <dbReference type="EMBL" id="MEJ8567128.1"/>
    </source>
</evidence>
<comment type="cofactor">
    <cofactor evidence="6">
        <name>Fe(2+)</name>
        <dbReference type="ChEBI" id="CHEBI:29033"/>
    </cofactor>
    <text evidence="6">Binds 1 Fe(2+) ion.</text>
</comment>
<keyword evidence="5 6" id="KW-0408">Iron</keyword>
<comment type="caution">
    <text evidence="7">The sequence shown here is derived from an EMBL/GenBank/DDBJ whole genome shotgun (WGS) entry which is preliminary data.</text>
</comment>
<dbReference type="NCBIfam" id="TIGR00079">
    <property type="entry name" value="pept_deformyl"/>
    <property type="match status" value="1"/>
</dbReference>
<dbReference type="Proteomes" id="UP001359886">
    <property type="component" value="Unassembled WGS sequence"/>
</dbReference>
<evidence type="ECO:0000256" key="2">
    <source>
        <dbReference type="ARBA" id="ARBA00022723"/>
    </source>
</evidence>
<dbReference type="EC" id="3.5.1.88" evidence="6"/>
<keyword evidence="3 6" id="KW-0378">Hydrolase</keyword>
<feature type="binding site" evidence="6">
    <location>
        <position position="145"/>
    </location>
    <ligand>
        <name>Fe cation</name>
        <dbReference type="ChEBI" id="CHEBI:24875"/>
    </ligand>
</feature>
<dbReference type="PANTHER" id="PTHR10458:SF20">
    <property type="entry name" value="PEPTIDE DEFORMYLASE 1"/>
    <property type="match status" value="1"/>
</dbReference>
<dbReference type="FunFam" id="3.90.45.10:FF:000003">
    <property type="entry name" value="Peptide deformylase"/>
    <property type="match status" value="1"/>
</dbReference>
<dbReference type="PRINTS" id="PR01576">
    <property type="entry name" value="PDEFORMYLASE"/>
</dbReference>
<evidence type="ECO:0000256" key="5">
    <source>
        <dbReference type="ARBA" id="ARBA00023004"/>
    </source>
</evidence>
<dbReference type="NCBIfam" id="NF001159">
    <property type="entry name" value="PRK00150.1-3"/>
    <property type="match status" value="1"/>
</dbReference>
<dbReference type="PIRSF" id="PIRSF004749">
    <property type="entry name" value="Pep_def"/>
    <property type="match status" value="1"/>
</dbReference>
<evidence type="ECO:0000256" key="3">
    <source>
        <dbReference type="ARBA" id="ARBA00022801"/>
    </source>
</evidence>
<feature type="binding site" evidence="6">
    <location>
        <position position="149"/>
    </location>
    <ligand>
        <name>Fe cation</name>
        <dbReference type="ChEBI" id="CHEBI:24875"/>
    </ligand>
</feature>
<dbReference type="HAMAP" id="MF_00163">
    <property type="entry name" value="Pep_deformylase"/>
    <property type="match status" value="1"/>
</dbReference>
<accession>A0AAW9RAZ3</accession>
<name>A0AAW9RAZ3_9GAMM</name>
<proteinExistence type="inferred from homology"/>
<comment type="function">
    <text evidence="6">Removes the formyl group from the N-terminal Met of newly synthesized proteins. Requires at least a dipeptide for an efficient rate of reaction. N-terminal L-methionine is a prerequisite for activity but the enzyme has broad specificity at other positions.</text>
</comment>
<keyword evidence="4 6" id="KW-0648">Protein biosynthesis</keyword>
<evidence type="ECO:0000313" key="8">
    <source>
        <dbReference type="Proteomes" id="UP001359886"/>
    </source>
</evidence>
<feature type="active site" evidence="6">
    <location>
        <position position="146"/>
    </location>
</feature>
<keyword evidence="8" id="KW-1185">Reference proteome</keyword>
<dbReference type="InterPro" id="IPR023635">
    <property type="entry name" value="Peptide_deformylase"/>
</dbReference>
<dbReference type="PANTHER" id="PTHR10458">
    <property type="entry name" value="PEPTIDE DEFORMYLASE"/>
    <property type="match status" value="1"/>
</dbReference>
<gene>
    <name evidence="6 7" type="primary">def</name>
    <name evidence="7" type="ORF">V3330_05775</name>
</gene>
<dbReference type="InterPro" id="IPR036821">
    <property type="entry name" value="Peptide_deformylase_sf"/>
</dbReference>
<evidence type="ECO:0000256" key="4">
    <source>
        <dbReference type="ARBA" id="ARBA00022917"/>
    </source>
</evidence>
<evidence type="ECO:0000256" key="6">
    <source>
        <dbReference type="HAMAP-Rule" id="MF_00163"/>
    </source>
</evidence>
<protein>
    <recommendedName>
        <fullName evidence="6">Peptide deformylase</fullName>
        <shortName evidence="6">PDF</shortName>
        <ecNumber evidence="6">3.5.1.88</ecNumber>
    </recommendedName>
    <alternativeName>
        <fullName evidence="6">Polypeptide deformylase</fullName>
    </alternativeName>
</protein>
<feature type="binding site" evidence="6">
    <location>
        <position position="103"/>
    </location>
    <ligand>
        <name>Fe cation</name>
        <dbReference type="ChEBI" id="CHEBI:24875"/>
    </ligand>
</feature>
<keyword evidence="2 6" id="KW-0479">Metal-binding</keyword>